<name>A0A1X7KH58_9BACT</name>
<proteinExistence type="predicted"/>
<feature type="compositionally biased region" description="Basic residues" evidence="1">
    <location>
        <begin position="301"/>
        <end position="316"/>
    </location>
</feature>
<evidence type="ECO:0000256" key="1">
    <source>
        <dbReference type="SAM" id="MobiDB-lite"/>
    </source>
</evidence>
<evidence type="ECO:0000313" key="2">
    <source>
        <dbReference type="EMBL" id="SMG40629.1"/>
    </source>
</evidence>
<reference evidence="3" key="1">
    <citation type="submission" date="2017-04" db="EMBL/GenBank/DDBJ databases">
        <authorList>
            <person name="Varghese N."/>
            <person name="Submissions S."/>
        </authorList>
    </citation>
    <scope>NUCLEOTIDE SEQUENCE [LARGE SCALE GENOMIC DNA]</scope>
    <source>
        <strain evidence="3">USBA 82</strain>
    </source>
</reference>
<dbReference type="EMBL" id="FXBB01000028">
    <property type="protein sequence ID" value="SMG40629.1"/>
    <property type="molecule type" value="Genomic_DNA"/>
</dbReference>
<dbReference type="AlphaFoldDB" id="A0A1X7KH58"/>
<feature type="compositionally biased region" description="Basic and acidic residues" evidence="1">
    <location>
        <begin position="273"/>
        <end position="286"/>
    </location>
</feature>
<gene>
    <name evidence="2" type="ORF">SAMN06275492_12815</name>
</gene>
<evidence type="ECO:0008006" key="4">
    <source>
        <dbReference type="Google" id="ProtNLM"/>
    </source>
</evidence>
<organism evidence="2 3">
    <name type="scientific">Dethiosulfovibrio salsuginis</name>
    <dbReference type="NCBI Taxonomy" id="561720"/>
    <lineage>
        <taxon>Bacteria</taxon>
        <taxon>Thermotogati</taxon>
        <taxon>Synergistota</taxon>
        <taxon>Synergistia</taxon>
        <taxon>Synergistales</taxon>
        <taxon>Dethiosulfovibrionaceae</taxon>
        <taxon>Dethiosulfovibrio</taxon>
    </lineage>
</organism>
<feature type="region of interest" description="Disordered" evidence="1">
    <location>
        <begin position="265"/>
        <end position="321"/>
    </location>
</feature>
<evidence type="ECO:0000313" key="3">
    <source>
        <dbReference type="Proteomes" id="UP000193355"/>
    </source>
</evidence>
<dbReference type="OrthoDB" id="9769293at2"/>
<dbReference type="RefSeq" id="WP_085545177.1">
    <property type="nucleotide sequence ID" value="NZ_FXBB01000028.1"/>
</dbReference>
<feature type="compositionally biased region" description="Low complexity" evidence="1">
    <location>
        <begin position="288"/>
        <end position="299"/>
    </location>
</feature>
<dbReference type="Proteomes" id="UP000193355">
    <property type="component" value="Unassembled WGS sequence"/>
</dbReference>
<protein>
    <recommendedName>
        <fullName evidence="4">ParB/Sulfiredoxin domain-containing protein</fullName>
    </recommendedName>
</protein>
<keyword evidence="3" id="KW-1185">Reference proteome</keyword>
<sequence>MPTTKIQSINLNDILLDTSNYRTGEKLTQEKSIEALIQDQGDKIINLAIDISKNDLSPLDNIAVYVDSDNGGEKFTVVEGNRRILALKILNNPSLLDKTALEIKKKNILALDKKSFEKILCVVFSNREDATRWMSLKHTGENEGKGVVQWSARAKSRFEQSGGNKKNKNATEILDFLGKNGVKIDNDYPITNLQRLLGTPEVRETLGITGTNPIRTKVPPDQFKPLMEKVVADLSQIGALNRIKQREDRLAYVEGLGIKPSIEGEEWSLETNSEGKTEPNKSKHSQDNSSTTPENSESTTKTKKRTKPSASNRKKFIPSSFQLSIDQHRTNDIFRELKKLNSGEHPNACAVLIRVFLELSLEGFMQKSGLHFNDNTPLHAKINTCMKYMEENNMMTENQIHPIKVMTSNPASFFSTKTLNAYVHNSKMIVDPTTLNNTWDTLSDFIEKLWDQK</sequence>
<dbReference type="REBASE" id="242037">
    <property type="entry name" value="Dpe82ORF12814P"/>
</dbReference>
<accession>A0A1X7KH58</accession>
<dbReference type="STRING" id="561720.SAMN06275492_12815"/>